<keyword evidence="1" id="KW-0812">Transmembrane</keyword>
<dbReference type="OrthoDB" id="277876at2"/>
<organism evidence="2 3">
    <name type="scientific">Rhodopirellula bahusiensis</name>
    <dbReference type="NCBI Taxonomy" id="2014065"/>
    <lineage>
        <taxon>Bacteria</taxon>
        <taxon>Pseudomonadati</taxon>
        <taxon>Planctomycetota</taxon>
        <taxon>Planctomycetia</taxon>
        <taxon>Pirellulales</taxon>
        <taxon>Pirellulaceae</taxon>
        <taxon>Rhodopirellula</taxon>
    </lineage>
</organism>
<feature type="transmembrane region" description="Helical" evidence="1">
    <location>
        <begin position="96"/>
        <end position="115"/>
    </location>
</feature>
<feature type="transmembrane region" description="Helical" evidence="1">
    <location>
        <begin position="161"/>
        <end position="181"/>
    </location>
</feature>
<keyword evidence="3" id="KW-1185">Reference proteome</keyword>
<reference evidence="2 3" key="1">
    <citation type="submission" date="2017-06" db="EMBL/GenBank/DDBJ databases">
        <title>Description of Rhodopirellula bahusiensis sp. nov.</title>
        <authorList>
            <person name="Kizina J."/>
            <person name="Harder J."/>
        </authorList>
    </citation>
    <scope>NUCLEOTIDE SEQUENCE [LARGE SCALE GENOMIC DNA]</scope>
    <source>
        <strain evidence="2 3">SWK21</strain>
    </source>
</reference>
<accession>A0A2G1WDV9</accession>
<feature type="transmembrane region" description="Helical" evidence="1">
    <location>
        <begin position="235"/>
        <end position="254"/>
    </location>
</feature>
<dbReference type="GeneID" id="90607118"/>
<proteinExistence type="predicted"/>
<sequence>MLNKSNNAFALGRSWWVVPLVVMTAQLLLYLVLEATTGFDGESAADWWLFISLFVMLPTMAAILLSPGARWPHWCVASVCICWGVVIFGFQSGFEIGMVIPAMVVCAIQAANFRWSATPPWRIRPSKSRKPSVSIRWLLIFTAIVAALITLIRVSGLNRELVSIASYTTPAGVPALIANYLVMMKSWSKRLGILFGVFLLGAFLHSQSQAGWTLADDVWRQLVGQHHSSRFASQILFVAPSASLVTVTLMQLALKRFSKGRQRKWPSKQPANVTPSG</sequence>
<comment type="caution">
    <text evidence="2">The sequence shown here is derived from an EMBL/GenBank/DDBJ whole genome shotgun (WGS) entry which is preliminary data.</text>
</comment>
<keyword evidence="1" id="KW-1133">Transmembrane helix</keyword>
<keyword evidence="1" id="KW-0472">Membrane</keyword>
<name>A0A2G1WDV9_9BACT</name>
<evidence type="ECO:0000256" key="1">
    <source>
        <dbReference type="SAM" id="Phobius"/>
    </source>
</evidence>
<dbReference type="EMBL" id="NIZW01000001">
    <property type="protein sequence ID" value="PHQ37211.1"/>
    <property type="molecule type" value="Genomic_DNA"/>
</dbReference>
<feature type="transmembrane region" description="Helical" evidence="1">
    <location>
        <begin position="45"/>
        <end position="64"/>
    </location>
</feature>
<evidence type="ECO:0000313" key="3">
    <source>
        <dbReference type="Proteomes" id="UP000225740"/>
    </source>
</evidence>
<protein>
    <submittedName>
        <fullName evidence="2">Uncharacterized protein</fullName>
    </submittedName>
</protein>
<gene>
    <name evidence="2" type="ORF">CEE69_02370</name>
</gene>
<dbReference type="RefSeq" id="WP_099259043.1">
    <property type="nucleotide sequence ID" value="NZ_NIZW01000001.1"/>
</dbReference>
<evidence type="ECO:0000313" key="2">
    <source>
        <dbReference type="EMBL" id="PHQ37211.1"/>
    </source>
</evidence>
<feature type="transmembrane region" description="Helical" evidence="1">
    <location>
        <begin position="71"/>
        <end position="90"/>
    </location>
</feature>
<dbReference type="AlphaFoldDB" id="A0A2G1WDV9"/>
<feature type="transmembrane region" description="Helical" evidence="1">
    <location>
        <begin position="135"/>
        <end position="155"/>
    </location>
</feature>
<feature type="transmembrane region" description="Helical" evidence="1">
    <location>
        <begin position="12"/>
        <end position="33"/>
    </location>
</feature>
<dbReference type="Proteomes" id="UP000225740">
    <property type="component" value="Unassembled WGS sequence"/>
</dbReference>
<feature type="transmembrane region" description="Helical" evidence="1">
    <location>
        <begin position="193"/>
        <end position="215"/>
    </location>
</feature>